<gene>
    <name evidence="2" type="ORF">J0M35_10060</name>
</gene>
<evidence type="ECO:0000256" key="1">
    <source>
        <dbReference type="SAM" id="SignalP"/>
    </source>
</evidence>
<keyword evidence="1" id="KW-0732">Signal</keyword>
<comment type="caution">
    <text evidence="2">The sequence shown here is derived from an EMBL/GenBank/DDBJ whole genome shotgun (WGS) entry which is preliminary data.</text>
</comment>
<sequence>MKHIKTKITVYFAGLFVFTSVSHLAASAALPPEFWVIKNAEKINYGGIRDIYKHQPSVEAEGDSMRSPYGQVKPVSMLTLFGAPSTFDESWIGVIGYLSKTSSKDGKVTLEIYPTHEAFELKYPRESLIISPNPHFRAIEKFATGNRIEAIGFFKRIQVSTKEQAVGLLEDASIKIVKPYSKQGKNPNIKSNCR</sequence>
<evidence type="ECO:0000313" key="2">
    <source>
        <dbReference type="EMBL" id="MBN8660697.1"/>
    </source>
</evidence>
<feature type="chain" id="PRO_5035170148" evidence="1">
    <location>
        <begin position="26"/>
        <end position="194"/>
    </location>
</feature>
<proteinExistence type="predicted"/>
<name>A0A8J7PAF2_9BACT</name>
<dbReference type="Proteomes" id="UP000664277">
    <property type="component" value="Unassembled WGS sequence"/>
</dbReference>
<organism evidence="2 3">
    <name type="scientific">Candidatus Obscuribacter phosphatis</name>
    <dbReference type="NCBI Taxonomy" id="1906157"/>
    <lineage>
        <taxon>Bacteria</taxon>
        <taxon>Bacillati</taxon>
        <taxon>Candidatus Melainabacteria</taxon>
        <taxon>Candidatus Obscuribacterales</taxon>
        <taxon>Candidatus Obscuribacteraceae</taxon>
        <taxon>Candidatus Obscuribacter</taxon>
    </lineage>
</organism>
<reference evidence="2" key="1">
    <citation type="submission" date="2021-02" db="EMBL/GenBank/DDBJ databases">
        <title>Genome-Resolved Metagenomics of a Microbial Community Performing Photosynthetic Biological Nutrient Removal.</title>
        <authorList>
            <person name="Mcdaniel E.A."/>
        </authorList>
    </citation>
    <scope>NUCLEOTIDE SEQUENCE</scope>
    <source>
        <strain evidence="2">UWPOB_OBS1</strain>
    </source>
</reference>
<dbReference type="EMBL" id="JAFLCK010000012">
    <property type="protein sequence ID" value="MBN8660697.1"/>
    <property type="molecule type" value="Genomic_DNA"/>
</dbReference>
<evidence type="ECO:0000313" key="3">
    <source>
        <dbReference type="Proteomes" id="UP000664277"/>
    </source>
</evidence>
<protein>
    <submittedName>
        <fullName evidence="2">Uncharacterized protein</fullName>
    </submittedName>
</protein>
<feature type="signal peptide" evidence="1">
    <location>
        <begin position="1"/>
        <end position="25"/>
    </location>
</feature>
<accession>A0A8J7PAF2</accession>
<dbReference type="AlphaFoldDB" id="A0A8J7PAF2"/>